<dbReference type="VEuPathDB" id="VectorBase:CSON008635"/>
<sequence length="589" mass="67594">MASNEPENEESIAYENEPVFEDHPMQLYTEPQICANQPSIQEKNLKQRALDFLKRRIECDTLNRPKFVTSLASSILMGAKHHFDRDIVTPSQTIFICQLKWNGAKFNGSGMKKCDALENASIAAVNALFGLNLKSLIPPCCSKLNDSFIKKIKIEEIYKNSVAEKVFVMSVNLPGSGKKISAESFSQNNATEILYNMAMEAYIKDELLKIERYNVKILVKFFQNNASHIESNTENVERIFERKMRKEYLEKGLEWIKKNLDKDSFVKITPEDLLEHFLPNSEITITECSCTVKFSDHKWSATLSSGLEAKEVVVNEIMKELFDIDLVPYHSQALNVIQEKYKEEVLTLNRKSFSKFFVNQNSPLVDRVEFVLDHFSFQNVHGKSRFEPVIWLLNVFERTLLDKIDKSIHIEVYFNNQYKAVTIMNNKEISCLNTSKVQARRDLILKAIKESEEIKDPITIECKASLYQHAKNELKAITSSTDNIPPKKTDITSPKIEFYKNKALDLIYSEREIILSPTRMLTMVLAPDQLKIIRQSKCDTDQHQVTIEFCGIHITGIGANKMQAQDNACYLAIKNVLEIDWNLSSQGLI</sequence>
<dbReference type="EMBL" id="UFQT01003282">
    <property type="protein sequence ID" value="SSX34814.1"/>
    <property type="molecule type" value="Genomic_DNA"/>
</dbReference>
<accession>A0A336MW27</accession>
<organism evidence="1">
    <name type="scientific">Culicoides sonorensis</name>
    <name type="common">Biting midge</name>
    <dbReference type="NCBI Taxonomy" id="179676"/>
    <lineage>
        <taxon>Eukaryota</taxon>
        <taxon>Metazoa</taxon>
        <taxon>Ecdysozoa</taxon>
        <taxon>Arthropoda</taxon>
        <taxon>Hexapoda</taxon>
        <taxon>Insecta</taxon>
        <taxon>Pterygota</taxon>
        <taxon>Neoptera</taxon>
        <taxon>Endopterygota</taxon>
        <taxon>Diptera</taxon>
        <taxon>Nematocera</taxon>
        <taxon>Chironomoidea</taxon>
        <taxon>Ceratopogonidae</taxon>
        <taxon>Ceratopogoninae</taxon>
        <taxon>Culicoides</taxon>
        <taxon>Monoculicoides</taxon>
    </lineage>
</organism>
<reference evidence="1" key="1">
    <citation type="submission" date="2018-07" db="EMBL/GenBank/DDBJ databases">
        <authorList>
            <person name="Quirk P.G."/>
            <person name="Krulwich T.A."/>
        </authorList>
    </citation>
    <scope>NUCLEOTIDE SEQUENCE</scope>
</reference>
<proteinExistence type="predicted"/>
<dbReference type="AlphaFoldDB" id="A0A336MW27"/>
<evidence type="ECO:0000313" key="1">
    <source>
        <dbReference type="EMBL" id="SSX34814.1"/>
    </source>
</evidence>
<protein>
    <submittedName>
        <fullName evidence="1">CSON008635 protein</fullName>
    </submittedName>
</protein>
<name>A0A336MW27_CULSO</name>
<gene>
    <name evidence="1" type="primary">CSON008635</name>
</gene>